<dbReference type="GO" id="GO:0006508">
    <property type="term" value="P:proteolysis"/>
    <property type="evidence" value="ECO:0007669"/>
    <property type="project" value="UniProtKB-KW"/>
</dbReference>
<keyword evidence="3" id="KW-0645">Protease</keyword>
<gene>
    <name evidence="3" type="ORF">J2Z48_000284</name>
</gene>
<evidence type="ECO:0000256" key="1">
    <source>
        <dbReference type="SAM" id="SignalP"/>
    </source>
</evidence>
<dbReference type="PROSITE" id="PS51257">
    <property type="entry name" value="PROKAR_LIPOPROTEIN"/>
    <property type="match status" value="1"/>
</dbReference>
<protein>
    <submittedName>
        <fullName evidence="3">Transglutaminase-like putative cysteine protease</fullName>
    </submittedName>
</protein>
<dbReference type="GO" id="GO:0008233">
    <property type="term" value="F:peptidase activity"/>
    <property type="evidence" value="ECO:0007669"/>
    <property type="project" value="UniProtKB-KW"/>
</dbReference>
<dbReference type="InterPro" id="IPR038765">
    <property type="entry name" value="Papain-like_cys_pep_sf"/>
</dbReference>
<evidence type="ECO:0000313" key="3">
    <source>
        <dbReference type="EMBL" id="MDQ0416126.1"/>
    </source>
</evidence>
<dbReference type="Proteomes" id="UP001238450">
    <property type="component" value="Unassembled WGS sequence"/>
</dbReference>
<dbReference type="AlphaFoldDB" id="A0AAJ1WSM9"/>
<dbReference type="Gene3D" id="3.10.620.30">
    <property type="match status" value="1"/>
</dbReference>
<proteinExistence type="predicted"/>
<feature type="signal peptide" evidence="1">
    <location>
        <begin position="1"/>
        <end position="21"/>
    </location>
</feature>
<dbReference type="RefSeq" id="WP_307250274.1">
    <property type="nucleotide sequence ID" value="NZ_JAUSUV010000001.1"/>
</dbReference>
<keyword evidence="3" id="KW-0378">Hydrolase</keyword>
<dbReference type="EMBL" id="JAUSUV010000001">
    <property type="protein sequence ID" value="MDQ0416126.1"/>
    <property type="molecule type" value="Genomic_DNA"/>
</dbReference>
<feature type="domain" description="Transglutaminase-like" evidence="2">
    <location>
        <begin position="326"/>
        <end position="381"/>
    </location>
</feature>
<dbReference type="PANTHER" id="PTHR33490">
    <property type="entry name" value="BLR5614 PROTEIN-RELATED"/>
    <property type="match status" value="1"/>
</dbReference>
<dbReference type="Pfam" id="PF01841">
    <property type="entry name" value="Transglut_core"/>
    <property type="match status" value="1"/>
</dbReference>
<keyword evidence="1" id="KW-0732">Signal</keyword>
<evidence type="ECO:0000259" key="2">
    <source>
        <dbReference type="SMART" id="SM00460"/>
    </source>
</evidence>
<reference evidence="3 4" key="1">
    <citation type="submission" date="2023-07" db="EMBL/GenBank/DDBJ databases">
        <title>Genomic Encyclopedia of Type Strains, Phase IV (KMG-IV): sequencing the most valuable type-strain genomes for metagenomic binning, comparative biology and taxonomic classification.</title>
        <authorList>
            <person name="Goeker M."/>
        </authorList>
    </citation>
    <scope>NUCLEOTIDE SEQUENCE [LARGE SCALE GENOMIC DNA]</scope>
    <source>
        <strain evidence="3 4">DSM 46876</strain>
    </source>
</reference>
<evidence type="ECO:0000313" key="4">
    <source>
        <dbReference type="Proteomes" id="UP001238450"/>
    </source>
</evidence>
<dbReference type="InterPro" id="IPR002931">
    <property type="entry name" value="Transglutaminase-like"/>
</dbReference>
<name>A0AAJ1WSM9_9BACL</name>
<comment type="caution">
    <text evidence="3">The sequence shown here is derived from an EMBL/GenBank/DDBJ whole genome shotgun (WGS) entry which is preliminary data.</text>
</comment>
<feature type="chain" id="PRO_5042504720" evidence="1">
    <location>
        <begin position="22"/>
        <end position="418"/>
    </location>
</feature>
<dbReference type="SUPFAM" id="SSF54001">
    <property type="entry name" value="Cysteine proteinases"/>
    <property type="match status" value="1"/>
</dbReference>
<keyword evidence="4" id="KW-1185">Reference proteome</keyword>
<accession>A0AAJ1WSM9</accession>
<sequence length="418" mass="46326">MRKLAIMLGFCLLGSTLTSCALPNAISNFVDSIEHETGGSKKIEYTDEAKKSGFLLEQPTTGAGIGKDEFLIQGSIAETKAGDQLLVRISKEGQVGEKVISIKDKKFRQPVPLFYGKGKHEVEILIPDPSKKNYYFSAARFTVENTSSIQQVPMRYNPSFYKEYGVTLEQPIAGGKIYDGKVLLQGSVEPPSKDTKPVKYLVVRADKGEDKSNYYIPVKDQKFSQWIPLRFGAGDYKVQLTVGDLHYSPVVSFEVKNSVTADLRDLLPGSGMESDNPEIISLSKQITANASSPMEKARAIYKHVATNVSYDLKKKDNYWDDGAIKTLREGKGICHDYALTTIALLRASEIPARYIGGNAGEPHAWVEAKIGDKWITMDPTWGSGYSVGKKFVKAYDPSYFNPNPASFNKTHKKSEVIY</sequence>
<dbReference type="SMART" id="SM00460">
    <property type="entry name" value="TGc"/>
    <property type="match status" value="1"/>
</dbReference>
<organism evidence="3 4">
    <name type="scientific">Croceifilum oryzae</name>
    <dbReference type="NCBI Taxonomy" id="1553429"/>
    <lineage>
        <taxon>Bacteria</taxon>
        <taxon>Bacillati</taxon>
        <taxon>Bacillota</taxon>
        <taxon>Bacilli</taxon>
        <taxon>Bacillales</taxon>
        <taxon>Thermoactinomycetaceae</taxon>
        <taxon>Croceifilum</taxon>
    </lineage>
</organism>